<evidence type="ECO:0000256" key="2">
    <source>
        <dbReference type="SAM" id="Phobius"/>
    </source>
</evidence>
<dbReference type="EMBL" id="CAUOFW020005736">
    <property type="protein sequence ID" value="CAK9171443.1"/>
    <property type="molecule type" value="Genomic_DNA"/>
</dbReference>
<dbReference type="AlphaFoldDB" id="A0ABC8TPR0"/>
<keyword evidence="2" id="KW-0812">Transmembrane</keyword>
<feature type="transmembrane region" description="Helical" evidence="2">
    <location>
        <begin position="218"/>
        <end position="238"/>
    </location>
</feature>
<name>A0ABC8TPR0_9AQUA</name>
<keyword evidence="2" id="KW-0472">Membrane</keyword>
<gene>
    <name evidence="3" type="ORF">ILEXP_LOCUS41008</name>
</gene>
<keyword evidence="4" id="KW-1185">Reference proteome</keyword>
<feature type="region of interest" description="Disordered" evidence="1">
    <location>
        <begin position="74"/>
        <end position="101"/>
    </location>
</feature>
<keyword evidence="2" id="KW-1133">Transmembrane helix</keyword>
<evidence type="ECO:0000313" key="4">
    <source>
        <dbReference type="Proteomes" id="UP001642360"/>
    </source>
</evidence>
<organism evidence="3 4">
    <name type="scientific">Ilex paraguariensis</name>
    <name type="common">yerba mate</name>
    <dbReference type="NCBI Taxonomy" id="185542"/>
    <lineage>
        <taxon>Eukaryota</taxon>
        <taxon>Viridiplantae</taxon>
        <taxon>Streptophyta</taxon>
        <taxon>Embryophyta</taxon>
        <taxon>Tracheophyta</taxon>
        <taxon>Spermatophyta</taxon>
        <taxon>Magnoliopsida</taxon>
        <taxon>eudicotyledons</taxon>
        <taxon>Gunneridae</taxon>
        <taxon>Pentapetalae</taxon>
        <taxon>asterids</taxon>
        <taxon>campanulids</taxon>
        <taxon>Aquifoliales</taxon>
        <taxon>Aquifoliaceae</taxon>
        <taxon>Ilex</taxon>
    </lineage>
</organism>
<accession>A0ABC8TPR0</accession>
<evidence type="ECO:0000256" key="1">
    <source>
        <dbReference type="SAM" id="MobiDB-lite"/>
    </source>
</evidence>
<evidence type="ECO:0000313" key="3">
    <source>
        <dbReference type="EMBL" id="CAK9171443.1"/>
    </source>
</evidence>
<sequence>MDSLVVCRLRKNIKFHLSDTPRKGSLNRRHLSTGNDFNFASAAVNNEQMTGFEGSKAVDCCLKECSTSYNSLSVGQVDSGSESEQRLTNEFSQHDSSSHQDCDDEDDCFAEIMKDDIIKLDESSLPGTPLLPMVGSLSETESKSKQPVQAIMSRVLPFQGTANRRLRLNRRRAKYYHPEPSKAFGIVNDNYTAEGIIPNSQQSKRCSISIFSATMVNLRFVSVFLVILTLLVLFLCLLHGSWKL</sequence>
<feature type="compositionally biased region" description="Basic and acidic residues" evidence="1">
    <location>
        <begin position="83"/>
        <end position="101"/>
    </location>
</feature>
<protein>
    <submittedName>
        <fullName evidence="3">Uncharacterized protein</fullName>
    </submittedName>
</protein>
<reference evidence="3 4" key="1">
    <citation type="submission" date="2024-02" db="EMBL/GenBank/DDBJ databases">
        <authorList>
            <person name="Vignale AGUSTIN F."/>
            <person name="Sosa J E."/>
            <person name="Modenutti C."/>
        </authorList>
    </citation>
    <scope>NUCLEOTIDE SEQUENCE [LARGE SCALE GENOMIC DNA]</scope>
</reference>
<proteinExistence type="predicted"/>
<dbReference type="Proteomes" id="UP001642360">
    <property type="component" value="Unassembled WGS sequence"/>
</dbReference>
<comment type="caution">
    <text evidence="3">The sequence shown here is derived from an EMBL/GenBank/DDBJ whole genome shotgun (WGS) entry which is preliminary data.</text>
</comment>